<comment type="function">
    <text evidence="1">May act as a substrate-specific adapter of an E3 ubiquitin-protein ligase complex (CUL3-RBX1-BTB) which mediates the ubiquitination and subsequent proteasomal degradation of target proteins.</text>
</comment>
<comment type="caution">
    <text evidence="5">The sequence shown here is derived from an EMBL/GenBank/DDBJ whole genome shotgun (WGS) entry which is preliminary data.</text>
</comment>
<dbReference type="Pfam" id="PF07707">
    <property type="entry name" value="BACK"/>
    <property type="match status" value="1"/>
</dbReference>
<dbReference type="PANTHER" id="PTHR46336">
    <property type="entry name" value="OS02G0260700 PROTEIN"/>
    <property type="match status" value="1"/>
</dbReference>
<keyword evidence="6" id="KW-1185">Reference proteome</keyword>
<dbReference type="PANTHER" id="PTHR46336:SF3">
    <property type="entry name" value="BTB_POZ DOMAIN-CONTAINING PROTEIN POB1"/>
    <property type="match status" value="1"/>
</dbReference>
<organism evidence="5 6">
    <name type="scientific">Acorus calamus</name>
    <name type="common">Sweet flag</name>
    <dbReference type="NCBI Taxonomy" id="4465"/>
    <lineage>
        <taxon>Eukaryota</taxon>
        <taxon>Viridiplantae</taxon>
        <taxon>Streptophyta</taxon>
        <taxon>Embryophyta</taxon>
        <taxon>Tracheophyta</taxon>
        <taxon>Spermatophyta</taxon>
        <taxon>Magnoliopsida</taxon>
        <taxon>Liliopsida</taxon>
        <taxon>Acoraceae</taxon>
        <taxon>Acorus</taxon>
    </lineage>
</organism>
<protein>
    <submittedName>
        <fullName evidence="5">BTB/POZ domain-containing protein POB1</fullName>
    </submittedName>
</protein>
<accession>A0AAV9F5R3</accession>
<evidence type="ECO:0000259" key="4">
    <source>
        <dbReference type="PROSITE" id="PS50097"/>
    </source>
</evidence>
<dbReference type="Gene3D" id="3.30.710.10">
    <property type="entry name" value="Potassium Channel Kv1.1, Chain A"/>
    <property type="match status" value="1"/>
</dbReference>
<dbReference type="InterPro" id="IPR011333">
    <property type="entry name" value="SKP1/BTB/POZ_sf"/>
</dbReference>
<proteinExistence type="predicted"/>
<dbReference type="SMART" id="SM00225">
    <property type="entry name" value="BTB"/>
    <property type="match status" value="1"/>
</dbReference>
<dbReference type="InterPro" id="IPR045890">
    <property type="entry name" value="POB1-like"/>
</dbReference>
<dbReference type="Proteomes" id="UP001180020">
    <property type="component" value="Unassembled WGS sequence"/>
</dbReference>
<keyword evidence="3" id="KW-0833">Ubl conjugation pathway</keyword>
<evidence type="ECO:0000256" key="1">
    <source>
        <dbReference type="ARBA" id="ARBA00002668"/>
    </source>
</evidence>
<dbReference type="InterPro" id="IPR002083">
    <property type="entry name" value="MATH/TRAF_dom"/>
</dbReference>
<dbReference type="InterPro" id="IPR011705">
    <property type="entry name" value="BACK"/>
</dbReference>
<dbReference type="InterPro" id="IPR000210">
    <property type="entry name" value="BTB/POZ_dom"/>
</dbReference>
<dbReference type="SUPFAM" id="SSF49599">
    <property type="entry name" value="TRAF domain-like"/>
    <property type="match status" value="1"/>
</dbReference>
<evidence type="ECO:0000256" key="2">
    <source>
        <dbReference type="ARBA" id="ARBA00004906"/>
    </source>
</evidence>
<reference evidence="5" key="1">
    <citation type="journal article" date="2023" name="Nat. Commun.">
        <title>Diploid and tetraploid genomes of Acorus and the evolution of monocots.</title>
        <authorList>
            <person name="Ma L."/>
            <person name="Liu K.W."/>
            <person name="Li Z."/>
            <person name="Hsiao Y.Y."/>
            <person name="Qi Y."/>
            <person name="Fu T."/>
            <person name="Tang G.D."/>
            <person name="Zhang D."/>
            <person name="Sun W.H."/>
            <person name="Liu D.K."/>
            <person name="Li Y."/>
            <person name="Chen G.Z."/>
            <person name="Liu X.D."/>
            <person name="Liao X.Y."/>
            <person name="Jiang Y.T."/>
            <person name="Yu X."/>
            <person name="Hao Y."/>
            <person name="Huang J."/>
            <person name="Zhao X.W."/>
            <person name="Ke S."/>
            <person name="Chen Y.Y."/>
            <person name="Wu W.L."/>
            <person name="Hsu J.L."/>
            <person name="Lin Y.F."/>
            <person name="Huang M.D."/>
            <person name="Li C.Y."/>
            <person name="Huang L."/>
            <person name="Wang Z.W."/>
            <person name="Zhao X."/>
            <person name="Zhong W.Y."/>
            <person name="Peng D.H."/>
            <person name="Ahmad S."/>
            <person name="Lan S."/>
            <person name="Zhang J.S."/>
            <person name="Tsai W.C."/>
            <person name="Van de Peer Y."/>
            <person name="Liu Z.J."/>
        </authorList>
    </citation>
    <scope>NUCLEOTIDE SEQUENCE</scope>
    <source>
        <strain evidence="5">CP</strain>
    </source>
</reference>
<dbReference type="GO" id="GO:0005634">
    <property type="term" value="C:nucleus"/>
    <property type="evidence" value="ECO:0007669"/>
    <property type="project" value="TreeGrafter"/>
</dbReference>
<feature type="domain" description="BTB" evidence="4">
    <location>
        <begin position="69"/>
        <end position="134"/>
    </location>
</feature>
<evidence type="ECO:0000313" key="5">
    <source>
        <dbReference type="EMBL" id="KAK1320564.1"/>
    </source>
</evidence>
<dbReference type="SMART" id="SM00875">
    <property type="entry name" value="BACK"/>
    <property type="match status" value="1"/>
</dbReference>
<name>A0AAV9F5R3_ACOCL</name>
<dbReference type="CDD" id="cd00121">
    <property type="entry name" value="MATH"/>
    <property type="match status" value="1"/>
</dbReference>
<sequence>MGQSNNYDGKFGFALKNPSFSDRMLQIKVIKGPQLEKLKANFMDNIVKWFLGFYSRDQRVLPTEPKEQVLRTEEIHVNSAILASKSHFFHKLFSNGMQETDPRNNVTIKIDASEAVAFMELLHYMYEGKVSSSAEGSFVTLMDVMRLSDKFQVVSCNDYFIQLIKRTMTPESANVLVTGDILPLVEAAKEFLVTRYKDVMKFEKELYNLTLPAIEVIFSMEELQVPSEDLVYNMVVKWARKKYPLPQERRAVLGSCITRLVHFPCLSPGKLKDILARDDLDPDLANCVVKEALFFKAESSKEILDRRSIKRDYTSCIYYFDLSLDRCKRLKVNEFLYSGRFYLGNQSFCLSIYHFSTALGVYLEPKDSLLKEITVNYTFSAMKKPEMDFMKNNTTEHKFTSLSKWGYRNLFNMPWESFVAEDNSYFIDEMLHLKVEATIVE</sequence>
<dbReference type="CDD" id="cd18186">
    <property type="entry name" value="BTB_POZ_ZBTB_KLHL-like"/>
    <property type="match status" value="1"/>
</dbReference>
<dbReference type="InterPro" id="IPR008974">
    <property type="entry name" value="TRAF-like"/>
</dbReference>
<dbReference type="PROSITE" id="PS50097">
    <property type="entry name" value="BTB"/>
    <property type="match status" value="1"/>
</dbReference>
<evidence type="ECO:0000256" key="3">
    <source>
        <dbReference type="ARBA" id="ARBA00022786"/>
    </source>
</evidence>
<dbReference type="Pfam" id="PF00917">
    <property type="entry name" value="MATH"/>
    <property type="match status" value="1"/>
</dbReference>
<dbReference type="FunFam" id="1.25.40.420:FF:000008">
    <property type="entry name" value="BTB/POZ domain-containing protein POB1"/>
    <property type="match status" value="1"/>
</dbReference>
<dbReference type="AlphaFoldDB" id="A0AAV9F5R3"/>
<dbReference type="EMBL" id="JAUJYO010000003">
    <property type="protein sequence ID" value="KAK1320564.1"/>
    <property type="molecule type" value="Genomic_DNA"/>
</dbReference>
<dbReference type="Gene3D" id="1.25.40.420">
    <property type="match status" value="1"/>
</dbReference>
<dbReference type="Gene3D" id="2.60.210.10">
    <property type="entry name" value="Apoptosis, Tumor Necrosis Factor Receptor Associated Protein 2, Chain A"/>
    <property type="match status" value="1"/>
</dbReference>
<dbReference type="Pfam" id="PF00651">
    <property type="entry name" value="BTB"/>
    <property type="match status" value="1"/>
</dbReference>
<reference evidence="5" key="2">
    <citation type="submission" date="2023-06" db="EMBL/GenBank/DDBJ databases">
        <authorList>
            <person name="Ma L."/>
            <person name="Liu K.-W."/>
            <person name="Li Z."/>
            <person name="Hsiao Y.-Y."/>
            <person name="Qi Y."/>
            <person name="Fu T."/>
            <person name="Tang G."/>
            <person name="Zhang D."/>
            <person name="Sun W.-H."/>
            <person name="Liu D.-K."/>
            <person name="Li Y."/>
            <person name="Chen G.-Z."/>
            <person name="Liu X.-D."/>
            <person name="Liao X.-Y."/>
            <person name="Jiang Y.-T."/>
            <person name="Yu X."/>
            <person name="Hao Y."/>
            <person name="Huang J."/>
            <person name="Zhao X.-W."/>
            <person name="Ke S."/>
            <person name="Chen Y.-Y."/>
            <person name="Wu W.-L."/>
            <person name="Hsu J.-L."/>
            <person name="Lin Y.-F."/>
            <person name="Huang M.-D."/>
            <person name="Li C.-Y."/>
            <person name="Huang L."/>
            <person name="Wang Z.-W."/>
            <person name="Zhao X."/>
            <person name="Zhong W.-Y."/>
            <person name="Peng D.-H."/>
            <person name="Ahmad S."/>
            <person name="Lan S."/>
            <person name="Zhang J.-S."/>
            <person name="Tsai W.-C."/>
            <person name="Van De Peer Y."/>
            <person name="Liu Z.-J."/>
        </authorList>
    </citation>
    <scope>NUCLEOTIDE SEQUENCE</scope>
    <source>
        <strain evidence="5">CP</strain>
        <tissue evidence="5">Leaves</tissue>
    </source>
</reference>
<dbReference type="GO" id="GO:0010114">
    <property type="term" value="P:response to red light"/>
    <property type="evidence" value="ECO:0007669"/>
    <property type="project" value="TreeGrafter"/>
</dbReference>
<dbReference type="SUPFAM" id="SSF54695">
    <property type="entry name" value="POZ domain"/>
    <property type="match status" value="1"/>
</dbReference>
<gene>
    <name evidence="5" type="primary">POB1</name>
    <name evidence="5" type="ORF">QJS10_CPA03g01073</name>
</gene>
<comment type="pathway">
    <text evidence="2">Protein modification; protein ubiquitination.</text>
</comment>
<evidence type="ECO:0000313" key="6">
    <source>
        <dbReference type="Proteomes" id="UP001180020"/>
    </source>
</evidence>